<dbReference type="InterPro" id="IPR013083">
    <property type="entry name" value="Znf_RING/FYVE/PHD"/>
</dbReference>
<dbReference type="EMBL" id="BRXU01000014">
    <property type="protein sequence ID" value="GLC55796.1"/>
    <property type="molecule type" value="Genomic_DNA"/>
</dbReference>
<dbReference type="Gene3D" id="3.30.40.10">
    <property type="entry name" value="Zinc/RING finger domain, C3HC4 (zinc finger)"/>
    <property type="match status" value="1"/>
</dbReference>
<feature type="domain" description="RING-type" evidence="2">
    <location>
        <begin position="167"/>
        <end position="210"/>
    </location>
</feature>
<name>A0A9W6BP10_9CHLO</name>
<dbReference type="PROSITE" id="PS50089">
    <property type="entry name" value="ZF_RING_2"/>
    <property type="match status" value="1"/>
</dbReference>
<protein>
    <recommendedName>
        <fullName evidence="2">RING-type domain-containing protein</fullName>
    </recommendedName>
</protein>
<keyword evidence="4" id="KW-1185">Reference proteome</keyword>
<dbReference type="SUPFAM" id="SSF57850">
    <property type="entry name" value="RING/U-box"/>
    <property type="match status" value="1"/>
</dbReference>
<organism evidence="3 4">
    <name type="scientific">Pleodorina starrii</name>
    <dbReference type="NCBI Taxonomy" id="330485"/>
    <lineage>
        <taxon>Eukaryota</taxon>
        <taxon>Viridiplantae</taxon>
        <taxon>Chlorophyta</taxon>
        <taxon>core chlorophytes</taxon>
        <taxon>Chlorophyceae</taxon>
        <taxon>CS clade</taxon>
        <taxon>Chlamydomonadales</taxon>
        <taxon>Volvocaceae</taxon>
        <taxon>Pleodorina</taxon>
    </lineage>
</organism>
<sequence length="233" mass="26941">MPELSGRFLTPRNIDVMFFDPEDFKNFKEAIKLPDHGRVMTVSNEDSEVNDKYTSNLMPGWSLVRQVYTVEDVQWIFDYSDFKFHVDVLLTPGRKVRYGMIDGYPNAFEEMEAALMACAQAKERIAEYIGGELTGLMMQRVRKMLSDGFTLTGLETTLQPMDDMGTCPICTEEDMQLFRNRTCQQHEFCGKCTSRLFCQVEKQVTCPMCRKPWEALTHMDKWRLGTSLSEPMS</sequence>
<evidence type="ECO:0000313" key="4">
    <source>
        <dbReference type="Proteomes" id="UP001165080"/>
    </source>
</evidence>
<dbReference type="GO" id="GO:0008270">
    <property type="term" value="F:zinc ion binding"/>
    <property type="evidence" value="ECO:0007669"/>
    <property type="project" value="UniProtKB-KW"/>
</dbReference>
<evidence type="ECO:0000256" key="1">
    <source>
        <dbReference type="PROSITE-ProRule" id="PRU00175"/>
    </source>
</evidence>
<keyword evidence="1" id="KW-0479">Metal-binding</keyword>
<comment type="caution">
    <text evidence="3">The sequence shown here is derived from an EMBL/GenBank/DDBJ whole genome shotgun (WGS) entry which is preliminary data.</text>
</comment>
<evidence type="ECO:0000259" key="2">
    <source>
        <dbReference type="PROSITE" id="PS50089"/>
    </source>
</evidence>
<accession>A0A9W6BP10</accession>
<dbReference type="OrthoDB" id="6105938at2759"/>
<keyword evidence="1" id="KW-0862">Zinc</keyword>
<proteinExistence type="predicted"/>
<reference evidence="3 4" key="1">
    <citation type="journal article" date="2023" name="Commun. Biol.">
        <title>Reorganization of the ancestral sex-determining regions during the evolution of trioecy in Pleodorina starrii.</title>
        <authorList>
            <person name="Takahashi K."/>
            <person name="Suzuki S."/>
            <person name="Kawai-Toyooka H."/>
            <person name="Yamamoto K."/>
            <person name="Hamaji T."/>
            <person name="Ootsuki R."/>
            <person name="Yamaguchi H."/>
            <person name="Kawachi M."/>
            <person name="Higashiyama T."/>
            <person name="Nozaki H."/>
        </authorList>
    </citation>
    <scope>NUCLEOTIDE SEQUENCE [LARGE SCALE GENOMIC DNA]</scope>
    <source>
        <strain evidence="3 4">NIES-4479</strain>
    </source>
</reference>
<keyword evidence="1" id="KW-0863">Zinc-finger</keyword>
<gene>
    <name evidence="3" type="primary">PLEST009909</name>
    <name evidence="3" type="ORF">PLESTB_001029700</name>
</gene>
<dbReference type="InterPro" id="IPR001841">
    <property type="entry name" value="Znf_RING"/>
</dbReference>
<dbReference type="AlphaFoldDB" id="A0A9W6BP10"/>
<evidence type="ECO:0000313" key="3">
    <source>
        <dbReference type="EMBL" id="GLC55796.1"/>
    </source>
</evidence>
<dbReference type="Proteomes" id="UP001165080">
    <property type="component" value="Unassembled WGS sequence"/>
</dbReference>